<dbReference type="AlphaFoldDB" id="F2RC87"/>
<gene>
    <name evidence="1" type="ordered locus">SVEN_6052</name>
</gene>
<protein>
    <submittedName>
        <fullName evidence="1">Uncharacterized protein</fullName>
    </submittedName>
</protein>
<dbReference type="EMBL" id="FR845719">
    <property type="protein sequence ID" value="CCA59338.1"/>
    <property type="molecule type" value="Genomic_DNA"/>
</dbReference>
<reference evidence="1 2" key="1">
    <citation type="journal article" date="2011" name="BMC Genomics">
        <title>Genome-wide analysis of the role of GlnR in Streptomyces venezuelae provides new insights into global nitrogen regulation in actinomycetes.</title>
        <authorList>
            <person name="Pullan S.T."/>
            <person name="Bibb M.J."/>
            <person name="Merrick M."/>
        </authorList>
    </citation>
    <scope>NUCLEOTIDE SEQUENCE [LARGE SCALE GENOMIC DNA]</scope>
    <source>
        <strain evidence="1">ATCC 10712</strain>
    </source>
</reference>
<dbReference type="HOGENOM" id="CLU_2810822_0_0_11"/>
<accession>F2RC87</accession>
<evidence type="ECO:0000313" key="2">
    <source>
        <dbReference type="Proteomes" id="UP000006854"/>
    </source>
</evidence>
<evidence type="ECO:0000313" key="1">
    <source>
        <dbReference type="EMBL" id="CCA59338.1"/>
    </source>
</evidence>
<proteinExistence type="predicted"/>
<dbReference type="Proteomes" id="UP000006854">
    <property type="component" value="Chromosome"/>
</dbReference>
<organism evidence="1 2">
    <name type="scientific">Streptomyces venezuelae (strain ATCC 10712 / CBS 650.69 / DSM 40230 / JCM 4526 / NBRC 13096 / PD 04745)</name>
    <dbReference type="NCBI Taxonomy" id="953739"/>
    <lineage>
        <taxon>Bacteria</taxon>
        <taxon>Bacillati</taxon>
        <taxon>Actinomycetota</taxon>
        <taxon>Actinomycetes</taxon>
        <taxon>Kitasatosporales</taxon>
        <taxon>Streptomycetaceae</taxon>
        <taxon>Streptomyces</taxon>
    </lineage>
</organism>
<keyword evidence="2" id="KW-1185">Reference proteome</keyword>
<sequence length="67" mass="7063">MTFGRSMAAVAQAVRPAVSLPVSVSIRVPAKMVSSVVMEVAFLVRSKLTSSRARTASGMGVPPFWVV</sequence>
<dbReference type="KEGG" id="sve:SVEN_6052"/>
<name>F2RC87_STRVP</name>